<dbReference type="PANTHER" id="PTHR45979">
    <property type="entry name" value="PAP/OAS1 SUBSTRATE-BINDING DOMAIN SUPERFAMILY"/>
    <property type="match status" value="1"/>
</dbReference>
<dbReference type="Gene3D" id="1.10.1410.10">
    <property type="match status" value="1"/>
</dbReference>
<dbReference type="Pfam" id="PF26180">
    <property type="entry name" value="PAP-OAS1"/>
    <property type="match status" value="1"/>
</dbReference>
<comment type="caution">
    <text evidence="3">The sequence shown here is derived from an EMBL/GenBank/DDBJ whole genome shotgun (WGS) entry which is preliminary data.</text>
</comment>
<dbReference type="AlphaFoldDB" id="A0A9W7FI40"/>
<dbReference type="PROSITE" id="PS51257">
    <property type="entry name" value="PROKAR_LIPOPROTEIN"/>
    <property type="match status" value="1"/>
</dbReference>
<gene>
    <name evidence="3" type="ORF">TrLO_g13014</name>
</gene>
<protein>
    <recommendedName>
        <fullName evidence="2">PAP/OAS1 substrate-binding-related domain-containing protein</fullName>
    </recommendedName>
</protein>
<dbReference type="Gene3D" id="3.30.460.10">
    <property type="entry name" value="Beta Polymerase, domain 2"/>
    <property type="match status" value="1"/>
</dbReference>
<dbReference type="EMBL" id="BRXW01000178">
    <property type="protein sequence ID" value="GMI12613.1"/>
    <property type="molecule type" value="Genomic_DNA"/>
</dbReference>
<feature type="compositionally biased region" description="Basic residues" evidence="1">
    <location>
        <begin position="573"/>
        <end position="585"/>
    </location>
</feature>
<dbReference type="InterPro" id="IPR038513">
    <property type="entry name" value="FAIM1_dom_sf"/>
</dbReference>
<keyword evidence="4" id="KW-1185">Reference proteome</keyword>
<dbReference type="Gene3D" id="2.40.128.180">
    <property type="match status" value="1"/>
</dbReference>
<evidence type="ECO:0000259" key="2">
    <source>
        <dbReference type="Pfam" id="PF26180"/>
    </source>
</evidence>
<feature type="compositionally biased region" description="Polar residues" evidence="1">
    <location>
        <begin position="527"/>
        <end position="537"/>
    </location>
</feature>
<accession>A0A9W7FI40</accession>
<feature type="region of interest" description="Disordered" evidence="1">
    <location>
        <begin position="643"/>
        <end position="672"/>
    </location>
</feature>
<feature type="region of interest" description="Disordered" evidence="1">
    <location>
        <begin position="527"/>
        <end position="600"/>
    </location>
</feature>
<reference evidence="4" key="1">
    <citation type="journal article" date="2023" name="Commun. Biol.">
        <title>Genome analysis of Parmales, the sister group of diatoms, reveals the evolutionary specialization of diatoms from phago-mixotrophs to photoautotrophs.</title>
        <authorList>
            <person name="Ban H."/>
            <person name="Sato S."/>
            <person name="Yoshikawa S."/>
            <person name="Yamada K."/>
            <person name="Nakamura Y."/>
            <person name="Ichinomiya M."/>
            <person name="Sato N."/>
            <person name="Blanc-Mathieu R."/>
            <person name="Endo H."/>
            <person name="Kuwata A."/>
            <person name="Ogata H."/>
        </authorList>
    </citation>
    <scope>NUCLEOTIDE SEQUENCE [LARGE SCALE GENOMIC DNA]</scope>
    <source>
        <strain evidence="4">NIES 3700</strain>
    </source>
</reference>
<evidence type="ECO:0000313" key="4">
    <source>
        <dbReference type="Proteomes" id="UP001165122"/>
    </source>
</evidence>
<feature type="compositionally biased region" description="Polar residues" evidence="1">
    <location>
        <begin position="554"/>
        <end position="571"/>
    </location>
</feature>
<feature type="region of interest" description="Disordered" evidence="1">
    <location>
        <begin position="690"/>
        <end position="726"/>
    </location>
</feature>
<sequence>MSVIKSQIEHNFLGVAVLCVGSMACGTDVPGSDVDLTVIVPPDQVLEAGGERNFLTSILYFLTLMSTDEKSEQALAGTKIGSVEMLTKTNNPIIRIEINGTQADISVNKLAACASTAFLCNIFRRQNSSPLINERGFLGSCIKAIKSWAMQESAKYVDKPVIGSSNNMFSSYCYSIMVLALFSHKTPTNLAEFFEEFFKYYAEFDWERQCLTVKGAVAHGMLQTGPGRRGDPDPAAASPVTNFDSHIDQELYLYKDFGMRVMEGSSWIHVKGANIQDPINFGNNISKSVSEGNLKTTLLAFKFGLQHLALIKKYGASTREEGDICSKKGAPTAPWELSKHFPFLWPSFLNEDPSRLAQDREPQTKYNEFKEFVNMQGSSPVNQTNEDIAPPPDAHMCPFSRKKITGKVKQEEHLQSRHWVTLSFLPTSSFHEILYRDKTFAKDAPHYSTADVCPMFLVDDGNFLDRQSSEDLELGPPQEEWGAGFVNGGLTMFMQKEGGVGKFSIPELAPPSPQASNLTNKKSFLQSAITPPTTPKNGLSGLTVDTTRRGRIDSFNSDNSPSTPMTPQQGMGTKRRRNRNRKKRPSPSLPNGQEAKEGGLRQRLTHEDLFINIKMLIHVCRLAGHPHVFGDFRDEELTLATKNSATGSRMSRRRNRKRLDSNGNLDTSSSIGTIDSLDMEGLQVWDRMGSEVGDDYGTEQPDEHHYESNGAHTPQANGKQLLAAPSGDGLEYEDYTARRKSLGAKAKDEPKKAQPASRVPTNTSPAMSWADRANPYAERKAPTSAEITISGVIIRARLISHEFQEVVDPELKSREAERQTAKGNGNDGWFKDTKKRIMWVLNVNDHNYNIVLFHSTISGKKSISINGTCLAVKSKALVDFGGQFKFKLGWIKIIVSCESRLSGNFKYKLLMEGLKEPILVC</sequence>
<proteinExistence type="predicted"/>
<evidence type="ECO:0000256" key="1">
    <source>
        <dbReference type="SAM" id="MobiDB-lite"/>
    </source>
</evidence>
<dbReference type="InterPro" id="IPR043519">
    <property type="entry name" value="NT_sf"/>
</dbReference>
<dbReference type="InterPro" id="IPR010695">
    <property type="entry name" value="FAIM1"/>
</dbReference>
<dbReference type="Pfam" id="PF06905">
    <property type="entry name" value="FAIM1"/>
    <property type="match status" value="1"/>
</dbReference>
<feature type="region of interest" description="Disordered" evidence="1">
    <location>
        <begin position="742"/>
        <end position="769"/>
    </location>
</feature>
<dbReference type="Proteomes" id="UP001165122">
    <property type="component" value="Unassembled WGS sequence"/>
</dbReference>
<dbReference type="OrthoDB" id="196353at2759"/>
<feature type="domain" description="PAP/OAS1 substrate-binding-related" evidence="2">
    <location>
        <begin position="141"/>
        <end position="311"/>
    </location>
</feature>
<evidence type="ECO:0000313" key="3">
    <source>
        <dbReference type="EMBL" id="GMI12613.1"/>
    </source>
</evidence>
<feature type="compositionally biased region" description="Polar residues" evidence="1">
    <location>
        <begin position="661"/>
        <end position="672"/>
    </location>
</feature>
<dbReference type="SUPFAM" id="SSF81301">
    <property type="entry name" value="Nucleotidyltransferase"/>
    <property type="match status" value="1"/>
</dbReference>
<dbReference type="InterPro" id="IPR058921">
    <property type="entry name" value="PAP/OAS1-rel"/>
</dbReference>
<dbReference type="InterPro" id="IPR058920">
    <property type="entry name" value="PAP-OAS1-bd-rel"/>
</dbReference>
<organism evidence="3 4">
    <name type="scientific">Triparma laevis f. longispina</name>
    <dbReference type="NCBI Taxonomy" id="1714387"/>
    <lineage>
        <taxon>Eukaryota</taxon>
        <taxon>Sar</taxon>
        <taxon>Stramenopiles</taxon>
        <taxon>Ochrophyta</taxon>
        <taxon>Bolidophyceae</taxon>
        <taxon>Parmales</taxon>
        <taxon>Triparmaceae</taxon>
        <taxon>Triparma</taxon>
    </lineage>
</organism>
<name>A0A9W7FI40_9STRA</name>
<dbReference type="PANTHER" id="PTHR45979:SF30">
    <property type="entry name" value="NUCLEOTIDYLTRANSFERASE"/>
    <property type="match status" value="1"/>
</dbReference>
<dbReference type="SUPFAM" id="SSF81631">
    <property type="entry name" value="PAP/OAS1 substrate-binding domain"/>
    <property type="match status" value="1"/>
</dbReference>